<evidence type="ECO:0000313" key="4">
    <source>
        <dbReference type="EMBL" id="QBK31683.1"/>
    </source>
</evidence>
<organism evidence="4 5">
    <name type="scientific">Roseitalea porphyridii</name>
    <dbReference type="NCBI Taxonomy" id="1852022"/>
    <lineage>
        <taxon>Bacteria</taxon>
        <taxon>Pseudomonadati</taxon>
        <taxon>Pseudomonadota</taxon>
        <taxon>Alphaproteobacteria</taxon>
        <taxon>Hyphomicrobiales</taxon>
        <taxon>Ahrensiaceae</taxon>
        <taxon>Roseitalea</taxon>
    </lineage>
</organism>
<proteinExistence type="predicted"/>
<dbReference type="GeneID" id="90768488"/>
<dbReference type="AlphaFoldDB" id="A0A4P6V450"/>
<accession>A0A4P6V450</accession>
<dbReference type="RefSeq" id="WP_131617338.1">
    <property type="nucleotide sequence ID" value="NZ_CP036532.1"/>
</dbReference>
<evidence type="ECO:0000256" key="1">
    <source>
        <dbReference type="SAM" id="Coils"/>
    </source>
</evidence>
<sequence length="289" mass="32257">MNKADAEVERFLDRIFIARGHPVIRDSDLAELYETTTKALNQQVQRNMDRFDDLFAFRLTDDEWSALRSHDVTSKKGRGGRRYAPIVFTQEGMLMAATVVRSPRATETVKMMVRVFRDVFPQYFSGSARIETKSASSGKRSLLLDSIVDAIRDIGKIGIDPDTDATVASELGKLPSAISEHVQSRLERPGVENEEARARVRKLDSESARSRAEAHKANAEALKLRMDALHRAVEAFNLMEGRDTRPIVDMMHSMIGYGSAGRLIDISPKAPEPDGQLGEWAKRPTRTGG</sequence>
<feature type="coiled-coil region" evidence="1">
    <location>
        <begin position="193"/>
        <end position="232"/>
    </location>
</feature>
<dbReference type="Proteomes" id="UP000293719">
    <property type="component" value="Chromosome"/>
</dbReference>
<protein>
    <submittedName>
        <fullName evidence="4">ORF6N domain-containing protein</fullName>
    </submittedName>
</protein>
<evidence type="ECO:0000313" key="5">
    <source>
        <dbReference type="Proteomes" id="UP000293719"/>
    </source>
</evidence>
<dbReference type="EMBL" id="CP036532">
    <property type="protein sequence ID" value="QBK31683.1"/>
    <property type="molecule type" value="Genomic_DNA"/>
</dbReference>
<feature type="domain" description="KilA-N DNA-binding" evidence="3">
    <location>
        <begin position="14"/>
        <end position="99"/>
    </location>
</feature>
<dbReference type="Pfam" id="PF10543">
    <property type="entry name" value="ORF6N"/>
    <property type="match status" value="1"/>
</dbReference>
<dbReference type="KEGG" id="rpod:E0E05_14365"/>
<feature type="region of interest" description="Disordered" evidence="2">
    <location>
        <begin position="266"/>
        <end position="289"/>
    </location>
</feature>
<keyword evidence="5" id="KW-1185">Reference proteome</keyword>
<dbReference type="InterPro" id="IPR018873">
    <property type="entry name" value="KilA-N_DNA-bd_domain"/>
</dbReference>
<name>A0A4P6V450_9HYPH</name>
<keyword evidence="1" id="KW-0175">Coiled coil</keyword>
<evidence type="ECO:0000256" key="2">
    <source>
        <dbReference type="SAM" id="MobiDB-lite"/>
    </source>
</evidence>
<gene>
    <name evidence="4" type="ORF">E0E05_14365</name>
</gene>
<dbReference type="OrthoDB" id="9816206at2"/>
<evidence type="ECO:0000259" key="3">
    <source>
        <dbReference type="Pfam" id="PF10543"/>
    </source>
</evidence>
<reference evidence="4 5" key="1">
    <citation type="journal article" date="2017" name="Int. J. Syst. Evol. Microbiol.">
        <title>Roseitalea porphyridii gen. nov., sp. nov., isolated from a red alga, and reclassification of Hoeflea suaedae Chung et al. 2013 as Pseudohoeflea suaedae gen. nov., comb. nov.</title>
        <authorList>
            <person name="Hyeon J.W."/>
            <person name="Jeong S.E."/>
            <person name="Baek K."/>
            <person name="Jeon C.O."/>
        </authorList>
    </citation>
    <scope>NUCLEOTIDE SEQUENCE [LARGE SCALE GENOMIC DNA]</scope>
    <source>
        <strain evidence="4 5">MA7-20</strain>
    </source>
</reference>